<sequence length="114" mass="13114">MYDCTASDHGQSFFLGTVTNGFRDVKVLMRTTHPKLLTTPKRPKKKKKKQKVEWNKSPDVSDHQDPALKLRSMFDDLKRLQAAVTLAMKSNLTDRIIELLNFPVSPIYKLAIRD</sequence>
<dbReference type="AlphaFoldDB" id="A0A915HFF9"/>
<feature type="region of interest" description="Disordered" evidence="1">
    <location>
        <begin position="33"/>
        <end position="65"/>
    </location>
</feature>
<protein>
    <submittedName>
        <fullName evidence="3">Uncharacterized protein</fullName>
    </submittedName>
</protein>
<name>A0A915HFF9_ROMCU</name>
<evidence type="ECO:0000313" key="2">
    <source>
        <dbReference type="Proteomes" id="UP000887565"/>
    </source>
</evidence>
<evidence type="ECO:0000313" key="3">
    <source>
        <dbReference type="WBParaSite" id="nRc.2.0.1.t00132-RA"/>
    </source>
</evidence>
<organism evidence="2 3">
    <name type="scientific">Romanomermis culicivorax</name>
    <name type="common">Nematode worm</name>
    <dbReference type="NCBI Taxonomy" id="13658"/>
    <lineage>
        <taxon>Eukaryota</taxon>
        <taxon>Metazoa</taxon>
        <taxon>Ecdysozoa</taxon>
        <taxon>Nematoda</taxon>
        <taxon>Enoplea</taxon>
        <taxon>Dorylaimia</taxon>
        <taxon>Mermithida</taxon>
        <taxon>Mermithoidea</taxon>
        <taxon>Mermithidae</taxon>
        <taxon>Romanomermis</taxon>
    </lineage>
</organism>
<keyword evidence="2" id="KW-1185">Reference proteome</keyword>
<dbReference type="WBParaSite" id="nRc.2.0.1.t00132-RA">
    <property type="protein sequence ID" value="nRc.2.0.1.t00132-RA"/>
    <property type="gene ID" value="nRc.2.0.1.g00132"/>
</dbReference>
<evidence type="ECO:0000256" key="1">
    <source>
        <dbReference type="SAM" id="MobiDB-lite"/>
    </source>
</evidence>
<feature type="compositionally biased region" description="Basic and acidic residues" evidence="1">
    <location>
        <begin position="51"/>
        <end position="65"/>
    </location>
</feature>
<accession>A0A915HFF9</accession>
<proteinExistence type="predicted"/>
<feature type="compositionally biased region" description="Basic residues" evidence="1">
    <location>
        <begin position="41"/>
        <end position="50"/>
    </location>
</feature>
<reference evidence="3" key="1">
    <citation type="submission" date="2022-11" db="UniProtKB">
        <authorList>
            <consortium name="WormBaseParasite"/>
        </authorList>
    </citation>
    <scope>IDENTIFICATION</scope>
</reference>
<dbReference type="Proteomes" id="UP000887565">
    <property type="component" value="Unplaced"/>
</dbReference>